<name>A0A373FQ84_COMTE</name>
<feature type="transmembrane region" description="Helical" evidence="1">
    <location>
        <begin position="95"/>
        <end position="117"/>
    </location>
</feature>
<feature type="transmembrane region" description="Helical" evidence="1">
    <location>
        <begin position="6"/>
        <end position="23"/>
    </location>
</feature>
<keyword evidence="1" id="KW-1133">Transmembrane helix</keyword>
<evidence type="ECO:0000313" key="3">
    <source>
        <dbReference type="EMBL" id="RGE46334.1"/>
    </source>
</evidence>
<organism evidence="3 4">
    <name type="scientific">Comamonas testosteroni</name>
    <name type="common">Pseudomonas testosteroni</name>
    <dbReference type="NCBI Taxonomy" id="285"/>
    <lineage>
        <taxon>Bacteria</taxon>
        <taxon>Pseudomonadati</taxon>
        <taxon>Pseudomonadota</taxon>
        <taxon>Betaproteobacteria</taxon>
        <taxon>Burkholderiales</taxon>
        <taxon>Comamonadaceae</taxon>
        <taxon>Comamonas</taxon>
    </lineage>
</organism>
<dbReference type="GO" id="GO:0015813">
    <property type="term" value="P:L-glutamate transmembrane transport"/>
    <property type="evidence" value="ECO:0007669"/>
    <property type="project" value="UniProtKB-UniRule"/>
</dbReference>
<evidence type="ECO:0000256" key="1">
    <source>
        <dbReference type="HAMAP-Rule" id="MF_02062"/>
    </source>
</evidence>
<feature type="transmembrane region" description="Helical" evidence="1">
    <location>
        <begin position="320"/>
        <end position="340"/>
    </location>
</feature>
<comment type="function">
    <text evidence="1">Catalyzes the sodium-dependent transport of glutamate.</text>
</comment>
<comment type="subcellular location">
    <subcellularLocation>
        <location evidence="1">Cell inner membrane</location>
        <topology evidence="1">Multi-pass membrane protein</topology>
    </subcellularLocation>
</comment>
<dbReference type="InterPro" id="IPR004445">
    <property type="entry name" value="GltS"/>
</dbReference>
<feature type="transmembrane region" description="Helical" evidence="1">
    <location>
        <begin position="347"/>
        <end position="364"/>
    </location>
</feature>
<keyword evidence="1" id="KW-0406">Ion transport</keyword>
<dbReference type="PANTHER" id="PTHR36178">
    <property type="entry name" value="SLR0625 PROTEIN"/>
    <property type="match status" value="1"/>
</dbReference>
<dbReference type="GO" id="GO:0005886">
    <property type="term" value="C:plasma membrane"/>
    <property type="evidence" value="ECO:0007669"/>
    <property type="project" value="UniProtKB-SubCell"/>
</dbReference>
<dbReference type="Pfam" id="PF03616">
    <property type="entry name" value="Glt_symporter"/>
    <property type="match status" value="1"/>
</dbReference>
<keyword evidence="1" id="KW-0472">Membrane</keyword>
<dbReference type="Proteomes" id="UP000261948">
    <property type="component" value="Unassembled WGS sequence"/>
</dbReference>
<feature type="transmembrane region" description="Helical" evidence="1">
    <location>
        <begin position="153"/>
        <end position="177"/>
    </location>
</feature>
<keyword evidence="1" id="KW-0769">Symport</keyword>
<feature type="transmembrane region" description="Helical" evidence="1">
    <location>
        <begin position="288"/>
        <end position="308"/>
    </location>
</feature>
<feature type="transmembrane region" description="Helical" evidence="1">
    <location>
        <begin position="257"/>
        <end position="276"/>
    </location>
</feature>
<dbReference type="AlphaFoldDB" id="A0A373FQ84"/>
<feature type="transmembrane region" description="Helical" evidence="1">
    <location>
        <begin position="69"/>
        <end position="88"/>
    </location>
</feature>
<keyword evidence="1" id="KW-0739">Sodium transport</keyword>
<dbReference type="GO" id="GO:0015501">
    <property type="term" value="F:glutamate:sodium symporter activity"/>
    <property type="evidence" value="ECO:0007669"/>
    <property type="project" value="UniProtKB-UniRule"/>
</dbReference>
<keyword evidence="1" id="KW-1003">Cell membrane</keyword>
<comment type="caution">
    <text evidence="3">The sequence shown here is derived from an EMBL/GenBank/DDBJ whole genome shotgun (WGS) entry which is preliminary data.</text>
</comment>
<keyword evidence="1" id="KW-0812">Transmembrane</keyword>
<protein>
    <recommendedName>
        <fullName evidence="1 2">Sodium/glutamate symporter</fullName>
    </recommendedName>
</protein>
<keyword evidence="1" id="KW-0813">Transport</keyword>
<keyword evidence="4" id="KW-1185">Reference proteome</keyword>
<evidence type="ECO:0000313" key="4">
    <source>
        <dbReference type="Proteomes" id="UP000261948"/>
    </source>
</evidence>
<reference evidence="3 4" key="1">
    <citation type="submission" date="2018-08" db="EMBL/GenBank/DDBJ databases">
        <title>Comamonas testosteroni strain SWCO2.</title>
        <authorList>
            <person name="Jiang N."/>
            <person name="Zhang X.Z."/>
        </authorList>
    </citation>
    <scope>NUCLEOTIDE SEQUENCE [LARGE SCALE GENOMIC DNA]</scope>
    <source>
        <strain evidence="3 4">SWCO2</strain>
    </source>
</reference>
<proteinExistence type="inferred from homology"/>
<dbReference type="PANTHER" id="PTHR36178:SF1">
    <property type="entry name" value="SODIUM_GLUTAMATE SYMPORTER"/>
    <property type="match status" value="1"/>
</dbReference>
<keyword evidence="1" id="KW-0029">Amino-acid transport</keyword>
<gene>
    <name evidence="1 3" type="primary">gltS</name>
    <name evidence="3" type="ORF">DZC30_03685</name>
</gene>
<evidence type="ECO:0000256" key="2">
    <source>
        <dbReference type="NCBIfam" id="TIGR00210"/>
    </source>
</evidence>
<feature type="transmembrane region" description="Helical" evidence="1">
    <location>
        <begin position="384"/>
        <end position="404"/>
    </location>
</feature>
<dbReference type="NCBIfam" id="TIGR00210">
    <property type="entry name" value="gltS"/>
    <property type="match status" value="1"/>
</dbReference>
<dbReference type="EMBL" id="QURR01000003">
    <property type="protein sequence ID" value="RGE46334.1"/>
    <property type="molecule type" value="Genomic_DNA"/>
</dbReference>
<sequence>MNVTFGAYYTLIMAVLVLLLGKLMTRHIRFLRDFNIPEPVSGGLVVAASIFVLHQITGLTLSFEGSLQSAFMLVFFSSIGLSANFAKLREGGTGLFVFLGVIVVFILVQNAVGVGLAKLLGLDPLIGLVAGSITLVGGHGTAGAWGSVLESQYGLTGATTLGIACATFGLVIGGLLGGPLAKRLITRNQLASPRTEAEQLSPSAGTVHESSQVANFESPGKAPRLITADAAVETLALFAGCLAFAEFMTGITKGTAVQLPTFVWALGGGVVIRNVLDYVFGFKVFDRAIDVFGNAALSIYLAIALLSLKLWELSDLAGPLMVILAVQTVVMALYAALVTFRIMGKNYDAAVLAAGHCGFGMGATPTAVANMQAITNQYGPSHKAFLIVPLVGAFFIDIINAFLLQGFISLMR</sequence>
<accession>A0A373FQ84</accession>
<feature type="transmembrane region" description="Helical" evidence="1">
    <location>
        <begin position="44"/>
        <end position="63"/>
    </location>
</feature>
<keyword evidence="1" id="KW-0915">Sodium</keyword>
<dbReference type="OrthoDB" id="4921038at2"/>
<keyword evidence="1" id="KW-0997">Cell inner membrane</keyword>
<dbReference type="HAMAP" id="MF_02062">
    <property type="entry name" value="GltS"/>
    <property type="match status" value="1"/>
</dbReference>
<comment type="similarity">
    <text evidence="1">Belongs to the glutamate:Na(+) symporter (ESS) (TC 2.A.27) family.</text>
</comment>